<dbReference type="OrthoDB" id="3554264at2759"/>
<organism evidence="4 5">
    <name type="scientific">Sphaceloma murrayae</name>
    <dbReference type="NCBI Taxonomy" id="2082308"/>
    <lineage>
        <taxon>Eukaryota</taxon>
        <taxon>Fungi</taxon>
        <taxon>Dikarya</taxon>
        <taxon>Ascomycota</taxon>
        <taxon>Pezizomycotina</taxon>
        <taxon>Dothideomycetes</taxon>
        <taxon>Dothideomycetidae</taxon>
        <taxon>Myriangiales</taxon>
        <taxon>Elsinoaceae</taxon>
        <taxon>Sphaceloma</taxon>
    </lineage>
</organism>
<feature type="domain" description="CHRD" evidence="3">
    <location>
        <begin position="89"/>
        <end position="234"/>
    </location>
</feature>
<comment type="caution">
    <text evidence="4">The sequence shown here is derived from an EMBL/GenBank/DDBJ whole genome shotgun (WGS) entry which is preliminary data.</text>
</comment>
<reference evidence="4 5" key="1">
    <citation type="submission" date="2017-06" db="EMBL/GenBank/DDBJ databases">
        <title>Draft genome sequence of a variant of Elsinoe murrayae.</title>
        <authorList>
            <person name="Cheng Q."/>
        </authorList>
    </citation>
    <scope>NUCLEOTIDE SEQUENCE [LARGE SCALE GENOMIC DNA]</scope>
    <source>
        <strain evidence="4 5">CQ-2017a</strain>
    </source>
</reference>
<dbReference type="InterPro" id="IPR010895">
    <property type="entry name" value="CHRD"/>
</dbReference>
<feature type="chain" id="PRO_5014352911" description="CHRD domain-containing protein" evidence="2">
    <location>
        <begin position="19"/>
        <end position="234"/>
    </location>
</feature>
<protein>
    <recommendedName>
        <fullName evidence="3">CHRD domain-containing protein</fullName>
    </recommendedName>
</protein>
<dbReference type="Proteomes" id="UP000243797">
    <property type="component" value="Unassembled WGS sequence"/>
</dbReference>
<dbReference type="EMBL" id="NKHZ01000081">
    <property type="protein sequence ID" value="PNS14889.1"/>
    <property type="molecule type" value="Genomic_DNA"/>
</dbReference>
<dbReference type="AlphaFoldDB" id="A0A2K1QJ21"/>
<accession>A0A2K1QJ21</accession>
<evidence type="ECO:0000259" key="3">
    <source>
        <dbReference type="SMART" id="SM00754"/>
    </source>
</evidence>
<name>A0A2K1QJ21_9PEZI</name>
<evidence type="ECO:0000313" key="5">
    <source>
        <dbReference type="Proteomes" id="UP000243797"/>
    </source>
</evidence>
<keyword evidence="5" id="KW-1185">Reference proteome</keyword>
<sequence length="234" mass="23919">MKFTTTAAVASLAAVSAALPTDKIDYTPKGGWGSIDWTKIAYPEGTGANLPKYPPGTGENLPSYPPATGGSNAPPVSMPTIGSPFVFTSYYEVKATPDQVVNGTTPTGGLAGASGLYRLAFNSAENVVCYNITLYNFSGDFSSPALTATHIHEAARGASGPPRIAFPNPVDIGGGMRRSIGCAQGPFRTGINGTDGQDSGNGFTVSRIEANPGAFFADVHSSLAVPGAVRGQLA</sequence>
<feature type="region of interest" description="Disordered" evidence="1">
    <location>
        <begin position="51"/>
        <end position="71"/>
    </location>
</feature>
<gene>
    <name evidence="4" type="ORF">CAC42_2118</name>
</gene>
<evidence type="ECO:0000313" key="4">
    <source>
        <dbReference type="EMBL" id="PNS14889.1"/>
    </source>
</evidence>
<evidence type="ECO:0000256" key="1">
    <source>
        <dbReference type="SAM" id="MobiDB-lite"/>
    </source>
</evidence>
<dbReference type="InParanoid" id="A0A2K1QJ21"/>
<feature type="signal peptide" evidence="2">
    <location>
        <begin position="1"/>
        <end position="18"/>
    </location>
</feature>
<proteinExistence type="predicted"/>
<dbReference type="SMART" id="SM00754">
    <property type="entry name" value="CHRD"/>
    <property type="match status" value="1"/>
</dbReference>
<evidence type="ECO:0000256" key="2">
    <source>
        <dbReference type="SAM" id="SignalP"/>
    </source>
</evidence>
<keyword evidence="2" id="KW-0732">Signal</keyword>
<dbReference type="Pfam" id="PF07452">
    <property type="entry name" value="CHRD"/>
    <property type="match status" value="1"/>
</dbReference>